<evidence type="ECO:0000313" key="1">
    <source>
        <dbReference type="EMBL" id="KAK9401947.1"/>
    </source>
</evidence>
<name>A0AAW1BJ06_CROAD</name>
<reference evidence="1 2" key="1">
    <citation type="journal article" date="2024" name="Proc. Natl. Acad. Sci. U.S.A.">
        <title>The genetic regulatory architecture and epigenomic basis for age-related changes in rattlesnake venom.</title>
        <authorList>
            <person name="Hogan M.P."/>
            <person name="Holding M.L."/>
            <person name="Nystrom G.S."/>
            <person name="Colston T.J."/>
            <person name="Bartlett D.A."/>
            <person name="Mason A.J."/>
            <person name="Ellsworth S.A."/>
            <person name="Rautsaw R.M."/>
            <person name="Lawrence K.C."/>
            <person name="Strickland J.L."/>
            <person name="He B."/>
            <person name="Fraser P."/>
            <person name="Margres M.J."/>
            <person name="Gilbert D.M."/>
            <person name="Gibbs H.L."/>
            <person name="Parkinson C.L."/>
            <person name="Rokyta D.R."/>
        </authorList>
    </citation>
    <scope>NUCLEOTIDE SEQUENCE [LARGE SCALE GENOMIC DNA]</scope>
    <source>
        <strain evidence="1">DRR0105</strain>
    </source>
</reference>
<dbReference type="Proteomes" id="UP001474421">
    <property type="component" value="Unassembled WGS sequence"/>
</dbReference>
<proteinExistence type="predicted"/>
<organism evidence="1 2">
    <name type="scientific">Crotalus adamanteus</name>
    <name type="common">Eastern diamondback rattlesnake</name>
    <dbReference type="NCBI Taxonomy" id="8729"/>
    <lineage>
        <taxon>Eukaryota</taxon>
        <taxon>Metazoa</taxon>
        <taxon>Chordata</taxon>
        <taxon>Craniata</taxon>
        <taxon>Vertebrata</taxon>
        <taxon>Euteleostomi</taxon>
        <taxon>Lepidosauria</taxon>
        <taxon>Squamata</taxon>
        <taxon>Bifurcata</taxon>
        <taxon>Unidentata</taxon>
        <taxon>Episquamata</taxon>
        <taxon>Toxicofera</taxon>
        <taxon>Serpentes</taxon>
        <taxon>Colubroidea</taxon>
        <taxon>Viperidae</taxon>
        <taxon>Crotalinae</taxon>
        <taxon>Crotalus</taxon>
    </lineage>
</organism>
<dbReference type="EMBL" id="JAOTOJ010000004">
    <property type="protein sequence ID" value="KAK9401947.1"/>
    <property type="molecule type" value="Genomic_DNA"/>
</dbReference>
<dbReference type="AlphaFoldDB" id="A0AAW1BJ06"/>
<evidence type="ECO:0000313" key="2">
    <source>
        <dbReference type="Proteomes" id="UP001474421"/>
    </source>
</evidence>
<gene>
    <name evidence="1" type="ORF">NXF25_010303</name>
</gene>
<keyword evidence="2" id="KW-1185">Reference proteome</keyword>
<accession>A0AAW1BJ06</accession>
<protein>
    <submittedName>
        <fullName evidence="1">Uncharacterized protein</fullName>
    </submittedName>
</protein>
<sequence>MRAPSFPSACAASGLVAQKLACFLKEDSKRDYSNKITHEYTQSCTRVLQAVKCILIECHFFCSNNFNYWNAQFF</sequence>
<comment type="caution">
    <text evidence="1">The sequence shown here is derived from an EMBL/GenBank/DDBJ whole genome shotgun (WGS) entry which is preliminary data.</text>
</comment>